<dbReference type="Pfam" id="PF00628">
    <property type="entry name" value="PHD"/>
    <property type="match status" value="1"/>
</dbReference>
<evidence type="ECO:0000313" key="8">
    <source>
        <dbReference type="Proteomes" id="UP001279734"/>
    </source>
</evidence>
<comment type="caution">
    <text evidence="7">The sequence shown here is derived from an EMBL/GenBank/DDBJ whole genome shotgun (WGS) entry which is preliminary data.</text>
</comment>
<name>A0AAD3SEN4_NEPGR</name>
<sequence>MELTESDCKPPNRSILTIDLNETPSSSETLPSPSSAFPLSPTSMVRSFHDNHPPAEGPPADIPGEGWASSSCGACGRPEVRGHVVVCDGCERGFHFGCAGMRGRQAALLEEWVCGECLSGGVGSRRWPLGRKRGGGVRLLDMNLSPPSDDDGGEGAGDGEGSAELLMARDPRQNKGGGDSAADAEGGMMAEMVREVAEAEELGVADLMSLDPSEHPIAVQAEQLSELPGDADVGAGSSVPFIAAEHVHEEASAAPKSDPQESKAPGEHGLGHDPLVSKLQDLIREPPKSPRIEVSEDPPSVAGESSSKDDRVIAPMGRGEPLNLKGRPRRILAGPCWARLDTRESGSR</sequence>
<dbReference type="PANTHER" id="PTHR47162:SF8">
    <property type="entry name" value="METHYL-CPG-BINDING DOMAIN-CONTAINING PROTEIN 9"/>
    <property type="match status" value="1"/>
</dbReference>
<dbReference type="InterPro" id="IPR011011">
    <property type="entry name" value="Znf_FYVE_PHD"/>
</dbReference>
<dbReference type="InterPro" id="IPR019786">
    <property type="entry name" value="Zinc_finger_PHD-type_CS"/>
</dbReference>
<feature type="compositionally biased region" description="Low complexity" evidence="5">
    <location>
        <begin position="22"/>
        <end position="43"/>
    </location>
</feature>
<dbReference type="GO" id="GO:0008270">
    <property type="term" value="F:zinc ion binding"/>
    <property type="evidence" value="ECO:0007669"/>
    <property type="project" value="UniProtKB-KW"/>
</dbReference>
<organism evidence="7 8">
    <name type="scientific">Nepenthes gracilis</name>
    <name type="common">Slender pitcher plant</name>
    <dbReference type="NCBI Taxonomy" id="150966"/>
    <lineage>
        <taxon>Eukaryota</taxon>
        <taxon>Viridiplantae</taxon>
        <taxon>Streptophyta</taxon>
        <taxon>Embryophyta</taxon>
        <taxon>Tracheophyta</taxon>
        <taxon>Spermatophyta</taxon>
        <taxon>Magnoliopsida</taxon>
        <taxon>eudicotyledons</taxon>
        <taxon>Gunneridae</taxon>
        <taxon>Pentapetalae</taxon>
        <taxon>Caryophyllales</taxon>
        <taxon>Nepenthaceae</taxon>
        <taxon>Nepenthes</taxon>
    </lineage>
</organism>
<dbReference type="Proteomes" id="UP001279734">
    <property type="component" value="Unassembled WGS sequence"/>
</dbReference>
<evidence type="ECO:0000256" key="3">
    <source>
        <dbReference type="ARBA" id="ARBA00022833"/>
    </source>
</evidence>
<evidence type="ECO:0000256" key="1">
    <source>
        <dbReference type="ARBA" id="ARBA00022723"/>
    </source>
</evidence>
<proteinExistence type="predicted"/>
<feature type="compositionally biased region" description="Basic and acidic residues" evidence="5">
    <location>
        <begin position="258"/>
        <end position="271"/>
    </location>
</feature>
<dbReference type="AlphaFoldDB" id="A0AAD3SEN4"/>
<protein>
    <recommendedName>
        <fullName evidence="6">PHD-type domain-containing protein</fullName>
    </recommendedName>
</protein>
<dbReference type="Gene3D" id="3.30.40.10">
    <property type="entry name" value="Zinc/RING finger domain, C3HC4 (zinc finger)"/>
    <property type="match status" value="1"/>
</dbReference>
<keyword evidence="2 4" id="KW-0863">Zinc-finger</keyword>
<evidence type="ECO:0000313" key="7">
    <source>
        <dbReference type="EMBL" id="GMH09289.1"/>
    </source>
</evidence>
<dbReference type="InterPro" id="IPR013083">
    <property type="entry name" value="Znf_RING/FYVE/PHD"/>
</dbReference>
<evidence type="ECO:0000259" key="6">
    <source>
        <dbReference type="PROSITE" id="PS50016"/>
    </source>
</evidence>
<keyword evidence="1" id="KW-0479">Metal-binding</keyword>
<evidence type="ECO:0000256" key="2">
    <source>
        <dbReference type="ARBA" id="ARBA00022771"/>
    </source>
</evidence>
<feature type="compositionally biased region" description="Basic and acidic residues" evidence="5">
    <location>
        <begin position="281"/>
        <end position="294"/>
    </location>
</feature>
<feature type="region of interest" description="Disordered" evidence="5">
    <location>
        <begin position="143"/>
        <end position="162"/>
    </location>
</feature>
<gene>
    <name evidence="7" type="ORF">Nepgr_011130</name>
</gene>
<dbReference type="InterPro" id="IPR001965">
    <property type="entry name" value="Znf_PHD"/>
</dbReference>
<feature type="region of interest" description="Disordered" evidence="5">
    <location>
        <begin position="249"/>
        <end position="331"/>
    </location>
</feature>
<keyword evidence="8" id="KW-1185">Reference proteome</keyword>
<dbReference type="InterPro" id="IPR019787">
    <property type="entry name" value="Znf_PHD-finger"/>
</dbReference>
<feature type="region of interest" description="Disordered" evidence="5">
    <location>
        <begin position="1"/>
        <end position="64"/>
    </location>
</feature>
<dbReference type="SMART" id="SM00249">
    <property type="entry name" value="PHD"/>
    <property type="match status" value="1"/>
</dbReference>
<dbReference type="PROSITE" id="PS01359">
    <property type="entry name" value="ZF_PHD_1"/>
    <property type="match status" value="1"/>
</dbReference>
<feature type="domain" description="PHD-type" evidence="6">
    <location>
        <begin position="69"/>
        <end position="120"/>
    </location>
</feature>
<dbReference type="PROSITE" id="PS50016">
    <property type="entry name" value="ZF_PHD_2"/>
    <property type="match status" value="1"/>
</dbReference>
<evidence type="ECO:0000256" key="5">
    <source>
        <dbReference type="SAM" id="MobiDB-lite"/>
    </source>
</evidence>
<dbReference type="CDD" id="cd15489">
    <property type="entry name" value="PHD_SF"/>
    <property type="match status" value="1"/>
</dbReference>
<evidence type="ECO:0000256" key="4">
    <source>
        <dbReference type="PROSITE-ProRule" id="PRU00146"/>
    </source>
</evidence>
<feature type="compositionally biased region" description="Basic and acidic residues" evidence="5">
    <location>
        <begin position="1"/>
        <end position="10"/>
    </location>
</feature>
<accession>A0AAD3SEN4</accession>
<dbReference type="PANTHER" id="PTHR47162">
    <property type="entry name" value="OS02G0192300 PROTEIN"/>
    <property type="match status" value="1"/>
</dbReference>
<dbReference type="EMBL" id="BSYO01000009">
    <property type="protein sequence ID" value="GMH09289.1"/>
    <property type="molecule type" value="Genomic_DNA"/>
</dbReference>
<dbReference type="SUPFAM" id="SSF57903">
    <property type="entry name" value="FYVE/PHD zinc finger"/>
    <property type="match status" value="1"/>
</dbReference>
<keyword evidence="3" id="KW-0862">Zinc</keyword>
<reference evidence="7" key="1">
    <citation type="submission" date="2023-05" db="EMBL/GenBank/DDBJ databases">
        <title>Nepenthes gracilis genome sequencing.</title>
        <authorList>
            <person name="Fukushima K."/>
        </authorList>
    </citation>
    <scope>NUCLEOTIDE SEQUENCE</scope>
    <source>
        <strain evidence="7">SING2019-196</strain>
    </source>
</reference>